<name>A0A7Y9W0Z1_9PSED</name>
<organism evidence="1 2">
    <name type="scientific">Pseudomonas moraviensis</name>
    <dbReference type="NCBI Taxonomy" id="321662"/>
    <lineage>
        <taxon>Bacteria</taxon>
        <taxon>Pseudomonadati</taxon>
        <taxon>Pseudomonadota</taxon>
        <taxon>Gammaproteobacteria</taxon>
        <taxon>Pseudomonadales</taxon>
        <taxon>Pseudomonadaceae</taxon>
        <taxon>Pseudomonas</taxon>
    </lineage>
</organism>
<reference evidence="1 2" key="1">
    <citation type="submission" date="2020-07" db="EMBL/GenBank/DDBJ databases">
        <title>Exploring microbial biodiversity for novel pathways involved in the catabolism of aromatic compounds derived from lignin.</title>
        <authorList>
            <person name="Elkins J."/>
        </authorList>
    </citation>
    <scope>NUCLEOTIDE SEQUENCE [LARGE SCALE GENOMIC DNA]</scope>
    <source>
        <strain evidence="1 2">VanB</strain>
    </source>
</reference>
<dbReference type="EMBL" id="JACCAT010000001">
    <property type="protein sequence ID" value="NYH12249.1"/>
    <property type="molecule type" value="Genomic_DNA"/>
</dbReference>
<dbReference type="AlphaFoldDB" id="A0A7Y9W0Z1"/>
<evidence type="ECO:0000313" key="1">
    <source>
        <dbReference type="EMBL" id="NYH12249.1"/>
    </source>
</evidence>
<accession>A0A7Y9W0Z1</accession>
<dbReference type="Proteomes" id="UP000553035">
    <property type="component" value="Unassembled WGS sequence"/>
</dbReference>
<sequence>MESPEILETAFSQVAARLHKRRFAVANNAQGLSGAGTIFYYEVDGKAISSTYQGGRIRIGNQVGRVTGPDTFELLFQCLTLDGELLAGWSRGTIGVDHDGRTTLAFVWGWLSGATGGGESSYVEIAG</sequence>
<dbReference type="InterPro" id="IPR058595">
    <property type="entry name" value="Avidin-like"/>
</dbReference>
<dbReference type="Pfam" id="PF26421">
    <property type="entry name" value="Avidin_like"/>
    <property type="match status" value="1"/>
</dbReference>
<evidence type="ECO:0000313" key="2">
    <source>
        <dbReference type="Proteomes" id="UP000553035"/>
    </source>
</evidence>
<comment type="caution">
    <text evidence="1">The sequence shown here is derived from an EMBL/GenBank/DDBJ whole genome shotgun (WGS) entry which is preliminary data.</text>
</comment>
<protein>
    <submittedName>
        <fullName evidence="1">Uncharacterized protein</fullName>
    </submittedName>
</protein>
<gene>
    <name evidence="1" type="ORF">GGI52_005292</name>
</gene>
<proteinExistence type="predicted"/>